<sequence>MPDSLMLFSAGLGTRMGALTKDRPKPLIEVAGKPLIDHALALADGYGPLRRVANSHYRADQLQAHLAGRDVAVSHEEPRILDTGGGLRAAMPLLGDGPVFTLNTDMVWSGPNPLQLLADAWDPERMDALLLCVPLARAVGRKGAGDFSIAEDGQLFREGDFVYTGAQIIRTEELPEIEDEAFSLNVLWNRMSARGRLFGLPFPGRWADVGHPEGIRLAEEMIGADV</sequence>
<reference evidence="5" key="1">
    <citation type="journal article" date="2014" name="Int. J. Syst. Evol. Microbiol.">
        <title>Complete genome sequence of Corynebacterium casei LMG S-19264T (=DSM 44701T), isolated from a smear-ripened cheese.</title>
        <authorList>
            <consortium name="US DOE Joint Genome Institute (JGI-PGF)"/>
            <person name="Walter F."/>
            <person name="Albersmeier A."/>
            <person name="Kalinowski J."/>
            <person name="Ruckert C."/>
        </authorList>
    </citation>
    <scope>NUCLEOTIDE SEQUENCE</scope>
    <source>
        <strain evidence="5">CGMCC 1.15762</strain>
    </source>
</reference>
<dbReference type="PANTHER" id="PTHR43584:SF8">
    <property type="entry name" value="N-ACETYLMURAMATE ALPHA-1-PHOSPHATE URIDYLYLTRANSFERASE"/>
    <property type="match status" value="1"/>
</dbReference>
<evidence type="ECO:0000313" key="6">
    <source>
        <dbReference type="Proteomes" id="UP000617145"/>
    </source>
</evidence>
<keyword evidence="6" id="KW-1185">Reference proteome</keyword>
<keyword evidence="1" id="KW-0808">Transferase</keyword>
<reference evidence="5" key="2">
    <citation type="submission" date="2020-09" db="EMBL/GenBank/DDBJ databases">
        <authorList>
            <person name="Sun Q."/>
            <person name="Zhou Y."/>
        </authorList>
    </citation>
    <scope>NUCLEOTIDE SEQUENCE</scope>
    <source>
        <strain evidence="5">CGMCC 1.15762</strain>
    </source>
</reference>
<dbReference type="CDD" id="cd06422">
    <property type="entry name" value="NTP_transferase_like_1"/>
    <property type="match status" value="1"/>
</dbReference>
<keyword evidence="3" id="KW-0460">Magnesium</keyword>
<proteinExistence type="predicted"/>
<feature type="domain" description="MobA-like NTP transferase" evidence="4">
    <location>
        <begin position="8"/>
        <end position="130"/>
    </location>
</feature>
<keyword evidence="2" id="KW-0548">Nucleotidyltransferase</keyword>
<dbReference type="InterPro" id="IPR025877">
    <property type="entry name" value="MobA-like_NTP_Trfase"/>
</dbReference>
<evidence type="ECO:0000256" key="2">
    <source>
        <dbReference type="ARBA" id="ARBA00022695"/>
    </source>
</evidence>
<dbReference type="GO" id="GO:0016779">
    <property type="term" value="F:nucleotidyltransferase activity"/>
    <property type="evidence" value="ECO:0007669"/>
    <property type="project" value="UniProtKB-KW"/>
</dbReference>
<protein>
    <submittedName>
        <fullName evidence="5">Nucleotidyltransferase</fullName>
    </submittedName>
</protein>
<organism evidence="5 6">
    <name type="scientific">Salipiger pallidus</name>
    <dbReference type="NCBI Taxonomy" id="1775170"/>
    <lineage>
        <taxon>Bacteria</taxon>
        <taxon>Pseudomonadati</taxon>
        <taxon>Pseudomonadota</taxon>
        <taxon>Alphaproteobacteria</taxon>
        <taxon>Rhodobacterales</taxon>
        <taxon>Roseobacteraceae</taxon>
        <taxon>Salipiger</taxon>
    </lineage>
</organism>
<evidence type="ECO:0000256" key="3">
    <source>
        <dbReference type="ARBA" id="ARBA00022842"/>
    </source>
</evidence>
<dbReference type="InterPro" id="IPR029044">
    <property type="entry name" value="Nucleotide-diphossugar_trans"/>
</dbReference>
<gene>
    <name evidence="5" type="ORF">GCM10011415_30400</name>
</gene>
<dbReference type="PANTHER" id="PTHR43584">
    <property type="entry name" value="NUCLEOTIDYL TRANSFERASE"/>
    <property type="match status" value="1"/>
</dbReference>
<dbReference type="Gene3D" id="3.90.550.10">
    <property type="entry name" value="Spore Coat Polysaccharide Biosynthesis Protein SpsA, Chain A"/>
    <property type="match status" value="1"/>
</dbReference>
<dbReference type="EMBL" id="BMJV01000006">
    <property type="protein sequence ID" value="GGG79204.1"/>
    <property type="molecule type" value="Genomic_DNA"/>
</dbReference>
<dbReference type="InterPro" id="IPR050065">
    <property type="entry name" value="GlmU-like"/>
</dbReference>
<dbReference type="SUPFAM" id="SSF53448">
    <property type="entry name" value="Nucleotide-diphospho-sugar transferases"/>
    <property type="match status" value="1"/>
</dbReference>
<dbReference type="Proteomes" id="UP000617145">
    <property type="component" value="Unassembled WGS sequence"/>
</dbReference>
<name>A0A8J2ZLE0_9RHOB</name>
<dbReference type="AlphaFoldDB" id="A0A8J2ZLE0"/>
<accession>A0A8J2ZLE0</accession>
<comment type="caution">
    <text evidence="5">The sequence shown here is derived from an EMBL/GenBank/DDBJ whole genome shotgun (WGS) entry which is preliminary data.</text>
</comment>
<evidence type="ECO:0000256" key="1">
    <source>
        <dbReference type="ARBA" id="ARBA00022679"/>
    </source>
</evidence>
<evidence type="ECO:0000259" key="4">
    <source>
        <dbReference type="Pfam" id="PF12804"/>
    </source>
</evidence>
<evidence type="ECO:0000313" key="5">
    <source>
        <dbReference type="EMBL" id="GGG79204.1"/>
    </source>
</evidence>
<dbReference type="Pfam" id="PF12804">
    <property type="entry name" value="NTP_transf_3"/>
    <property type="match status" value="1"/>
</dbReference>
<dbReference type="RefSeq" id="WP_188791079.1">
    <property type="nucleotide sequence ID" value="NZ_BMJV01000006.1"/>
</dbReference>